<dbReference type="AlphaFoldDB" id="A0A8S9R750"/>
<proteinExistence type="predicted"/>
<evidence type="ECO:0000313" key="3">
    <source>
        <dbReference type="Proteomes" id="UP000712600"/>
    </source>
</evidence>
<protein>
    <submittedName>
        <fullName evidence="2">Uncharacterized protein</fullName>
    </submittedName>
</protein>
<gene>
    <name evidence="2" type="ORF">F2Q69_00016259</name>
</gene>
<organism evidence="2 3">
    <name type="scientific">Brassica cretica</name>
    <name type="common">Mustard</name>
    <dbReference type="NCBI Taxonomy" id="69181"/>
    <lineage>
        <taxon>Eukaryota</taxon>
        <taxon>Viridiplantae</taxon>
        <taxon>Streptophyta</taxon>
        <taxon>Embryophyta</taxon>
        <taxon>Tracheophyta</taxon>
        <taxon>Spermatophyta</taxon>
        <taxon>Magnoliopsida</taxon>
        <taxon>eudicotyledons</taxon>
        <taxon>Gunneridae</taxon>
        <taxon>Pentapetalae</taxon>
        <taxon>rosids</taxon>
        <taxon>malvids</taxon>
        <taxon>Brassicales</taxon>
        <taxon>Brassicaceae</taxon>
        <taxon>Brassiceae</taxon>
        <taxon>Brassica</taxon>
    </lineage>
</organism>
<feature type="region of interest" description="Disordered" evidence="1">
    <location>
        <begin position="62"/>
        <end position="86"/>
    </location>
</feature>
<sequence>MLTKPFLTTPNLHLDSVLIFPKSRNLIGPENTRKWSGKKRDGRIPPPMAKIALKGKASSMSWEHTQISRREGRRSDSTLNGMNNLEGGCSVEPVSWEINGKEDGCDPWRDLIITGIEANYGTSLEDHIL</sequence>
<evidence type="ECO:0000256" key="1">
    <source>
        <dbReference type="SAM" id="MobiDB-lite"/>
    </source>
</evidence>
<name>A0A8S9R750_BRACR</name>
<evidence type="ECO:0000313" key="2">
    <source>
        <dbReference type="EMBL" id="KAF3558331.1"/>
    </source>
</evidence>
<dbReference type="EMBL" id="QGKX02000996">
    <property type="protein sequence ID" value="KAF3558331.1"/>
    <property type="molecule type" value="Genomic_DNA"/>
</dbReference>
<accession>A0A8S9R750</accession>
<feature type="compositionally biased region" description="Basic and acidic residues" evidence="1">
    <location>
        <begin position="66"/>
        <end position="76"/>
    </location>
</feature>
<comment type="caution">
    <text evidence="2">The sequence shown here is derived from an EMBL/GenBank/DDBJ whole genome shotgun (WGS) entry which is preliminary data.</text>
</comment>
<reference evidence="2" key="1">
    <citation type="submission" date="2019-12" db="EMBL/GenBank/DDBJ databases">
        <title>Genome sequencing and annotation of Brassica cretica.</title>
        <authorList>
            <person name="Studholme D.J."/>
            <person name="Sarris P."/>
        </authorList>
    </citation>
    <scope>NUCLEOTIDE SEQUENCE</scope>
    <source>
        <strain evidence="2">PFS-109/04</strain>
        <tissue evidence="2">Leaf</tissue>
    </source>
</reference>
<dbReference type="Proteomes" id="UP000712600">
    <property type="component" value="Unassembled WGS sequence"/>
</dbReference>